<accession>A0ABV7BXL1</accession>
<dbReference type="RefSeq" id="WP_216838438.1">
    <property type="nucleotide sequence ID" value="NZ_JAFNJS010000006.1"/>
</dbReference>
<proteinExistence type="predicted"/>
<gene>
    <name evidence="2" type="ORF">ACFOD3_20805</name>
</gene>
<name>A0ABV7BXL1_9PROT</name>
<feature type="chain" id="PRO_5046909499" evidence="1">
    <location>
        <begin position="37"/>
        <end position="136"/>
    </location>
</feature>
<dbReference type="EMBL" id="JBHRSB010000006">
    <property type="protein sequence ID" value="MFC3002352.1"/>
    <property type="molecule type" value="Genomic_DNA"/>
</dbReference>
<feature type="signal peptide" evidence="1">
    <location>
        <begin position="1"/>
        <end position="36"/>
    </location>
</feature>
<organism evidence="2 3">
    <name type="scientific">Falsiroseomonas tokyonensis</name>
    <dbReference type="NCBI Taxonomy" id="430521"/>
    <lineage>
        <taxon>Bacteria</taxon>
        <taxon>Pseudomonadati</taxon>
        <taxon>Pseudomonadota</taxon>
        <taxon>Alphaproteobacteria</taxon>
        <taxon>Acetobacterales</taxon>
        <taxon>Roseomonadaceae</taxon>
        <taxon>Falsiroseomonas</taxon>
    </lineage>
</organism>
<protein>
    <submittedName>
        <fullName evidence="2">Uncharacterized protein</fullName>
    </submittedName>
</protein>
<evidence type="ECO:0000256" key="1">
    <source>
        <dbReference type="SAM" id="SignalP"/>
    </source>
</evidence>
<reference evidence="3" key="1">
    <citation type="journal article" date="2019" name="Int. J. Syst. Evol. Microbiol.">
        <title>The Global Catalogue of Microorganisms (GCM) 10K type strain sequencing project: providing services to taxonomists for standard genome sequencing and annotation.</title>
        <authorList>
            <consortium name="The Broad Institute Genomics Platform"/>
            <consortium name="The Broad Institute Genome Sequencing Center for Infectious Disease"/>
            <person name="Wu L."/>
            <person name="Ma J."/>
        </authorList>
    </citation>
    <scope>NUCLEOTIDE SEQUENCE [LARGE SCALE GENOMIC DNA]</scope>
    <source>
        <strain evidence="3">CGMCC 1.16855</strain>
    </source>
</reference>
<keyword evidence="1" id="KW-0732">Signal</keyword>
<evidence type="ECO:0000313" key="2">
    <source>
        <dbReference type="EMBL" id="MFC3002352.1"/>
    </source>
</evidence>
<dbReference type="Proteomes" id="UP001595420">
    <property type="component" value="Unassembled WGS sequence"/>
</dbReference>
<evidence type="ECO:0000313" key="3">
    <source>
        <dbReference type="Proteomes" id="UP001595420"/>
    </source>
</evidence>
<comment type="caution">
    <text evidence="2">The sequence shown here is derived from an EMBL/GenBank/DDBJ whole genome shotgun (WGS) entry which is preliminary data.</text>
</comment>
<sequence length="136" mass="14100">MTQGADATPDGASAWRSAGRIAALAALLAASGPALAQPSDRPIEICVDHRGGYVGSIDIDAFQRAGLPVIKLSTRTNFLLGQRQCVTAPAGVLGVRVSAYSDTGFSVAHACPISLFPVTPATITMRGTSFHPYCTR</sequence>
<keyword evidence="3" id="KW-1185">Reference proteome</keyword>